<dbReference type="EMBL" id="JACCQK010000629">
    <property type="protein sequence ID" value="MBG0780226.1"/>
    <property type="molecule type" value="Genomic_DNA"/>
</dbReference>
<dbReference type="GO" id="GO:0008168">
    <property type="term" value="F:methyltransferase activity"/>
    <property type="evidence" value="ECO:0007669"/>
    <property type="project" value="UniProtKB-KW"/>
</dbReference>
<dbReference type="GO" id="GO:0015948">
    <property type="term" value="P:methanogenesis"/>
    <property type="evidence" value="ECO:0007669"/>
    <property type="project" value="InterPro"/>
</dbReference>
<dbReference type="InterPro" id="IPR010426">
    <property type="entry name" value="MTTB_MeTrfase"/>
</dbReference>
<keyword evidence="3" id="KW-0808">Transferase</keyword>
<evidence type="ECO:0000256" key="3">
    <source>
        <dbReference type="ARBA" id="ARBA00022679"/>
    </source>
</evidence>
<dbReference type="AlphaFoldDB" id="A0A931G893"/>
<gene>
    <name evidence="4" type="ORF">H0S81_09925</name>
</gene>
<keyword evidence="2 4" id="KW-0489">Methyltransferase</keyword>
<proteinExistence type="inferred from homology"/>
<protein>
    <submittedName>
        <fullName evidence="4">Trimethylamine methyltransferase family protein</fullName>
    </submittedName>
</protein>
<evidence type="ECO:0000256" key="2">
    <source>
        <dbReference type="ARBA" id="ARBA00022603"/>
    </source>
</evidence>
<organism evidence="4 5">
    <name type="scientific">Desulfotignum balticum</name>
    <dbReference type="NCBI Taxonomy" id="115781"/>
    <lineage>
        <taxon>Bacteria</taxon>
        <taxon>Pseudomonadati</taxon>
        <taxon>Thermodesulfobacteriota</taxon>
        <taxon>Desulfobacteria</taxon>
        <taxon>Desulfobacterales</taxon>
        <taxon>Desulfobacteraceae</taxon>
        <taxon>Desulfotignum</taxon>
    </lineage>
</organism>
<evidence type="ECO:0000313" key="4">
    <source>
        <dbReference type="EMBL" id="MBG0780226.1"/>
    </source>
</evidence>
<comment type="similarity">
    <text evidence="1">Belongs to the trimethylamine methyltransferase family.</text>
</comment>
<dbReference type="GO" id="GO:0032259">
    <property type="term" value="P:methylation"/>
    <property type="evidence" value="ECO:0007669"/>
    <property type="project" value="UniProtKB-KW"/>
</dbReference>
<reference evidence="4" key="1">
    <citation type="submission" date="2020-07" db="EMBL/GenBank/DDBJ databases">
        <title>Severe corrosion of carbon steel in oil field produced water can be linked to methanogenic archaea containing a special type of NiFe hydrogenase.</title>
        <authorList>
            <person name="Lahme S."/>
            <person name="Mand J."/>
            <person name="Longwell J."/>
            <person name="Smith R."/>
            <person name="Enning D."/>
        </authorList>
    </citation>
    <scope>NUCLEOTIDE SEQUENCE</scope>
    <source>
        <strain evidence="4">MIC098Bin6</strain>
    </source>
</reference>
<comment type="caution">
    <text evidence="4">The sequence shown here is derived from an EMBL/GenBank/DDBJ whole genome shotgun (WGS) entry which is preliminary data.</text>
</comment>
<dbReference type="InterPro" id="IPR038601">
    <property type="entry name" value="MttB-like_sf"/>
</dbReference>
<sequence>MIHSGAIQSQRPYMRILSDDQIFEIRRAAFDIMYSVGFRVLHDGARQMLKKAGAVVEGDHVRVPEFIVKQCLTTAPNGFVLYDRHGNRALEVEGRKSYYGTSTGSPRTKDARTGEIHPTTVADISIGAKVADACENIDWVMPMGSCQDVPAIASDLYEFEAVVTHTVKPIVFIGYSGRGTELVLEMAAQVAGGMDKLRQKPFLALYPEPISPLVQPEETVDRIFAAADYFIPQVPGPAVQMGATGPMTMAGVVTLITAESLMCLVLAQLRQPGCPVCLSGNVQILNMSTGVFGVGYPEMSLGISAQAEVAQSFDLPTWGYAGCTDAKMVDAQAGLESGFSIITQALAGLNLIHDVGYLDQAMVCSPAQLVLGNEAVGMAKKFMKGIRVDAGTIARQVIGDIGPGGHFLAHRHTVDHCRTAVWGSKLLAREPYEIWQEKGEKDMAQRIQDRLADILDHHKVPVLPEKVLAAMAEIREAGVKELTAG</sequence>
<dbReference type="Proteomes" id="UP000706172">
    <property type="component" value="Unassembled WGS sequence"/>
</dbReference>
<dbReference type="Pfam" id="PF06253">
    <property type="entry name" value="MTTB"/>
    <property type="match status" value="1"/>
</dbReference>
<dbReference type="Gene3D" id="3.20.20.480">
    <property type="entry name" value="Trimethylamine methyltransferase-like"/>
    <property type="match status" value="1"/>
</dbReference>
<name>A0A931G893_9BACT</name>
<evidence type="ECO:0000256" key="1">
    <source>
        <dbReference type="ARBA" id="ARBA00007137"/>
    </source>
</evidence>
<evidence type="ECO:0000313" key="5">
    <source>
        <dbReference type="Proteomes" id="UP000706172"/>
    </source>
</evidence>
<accession>A0A931G893</accession>